<reference evidence="2" key="1">
    <citation type="submission" date="2020-11" db="EMBL/GenBank/DDBJ databases">
        <authorList>
            <person name="Tran Van P."/>
        </authorList>
    </citation>
    <scope>NUCLEOTIDE SEQUENCE</scope>
</reference>
<proteinExistence type="predicted"/>
<feature type="region of interest" description="Disordered" evidence="1">
    <location>
        <begin position="167"/>
        <end position="303"/>
    </location>
</feature>
<organism evidence="2">
    <name type="scientific">Timema shepardi</name>
    <name type="common">Walking stick</name>
    <dbReference type="NCBI Taxonomy" id="629360"/>
    <lineage>
        <taxon>Eukaryota</taxon>
        <taxon>Metazoa</taxon>
        <taxon>Ecdysozoa</taxon>
        <taxon>Arthropoda</taxon>
        <taxon>Hexapoda</taxon>
        <taxon>Insecta</taxon>
        <taxon>Pterygota</taxon>
        <taxon>Neoptera</taxon>
        <taxon>Polyneoptera</taxon>
        <taxon>Phasmatodea</taxon>
        <taxon>Timematodea</taxon>
        <taxon>Timematoidea</taxon>
        <taxon>Timematidae</taxon>
        <taxon>Timema</taxon>
    </lineage>
</organism>
<evidence type="ECO:0000313" key="2">
    <source>
        <dbReference type="EMBL" id="CAD7261865.1"/>
    </source>
</evidence>
<accession>A0A7R9AWE7</accession>
<dbReference type="EMBL" id="OC002451">
    <property type="protein sequence ID" value="CAD7261865.1"/>
    <property type="molecule type" value="Genomic_DNA"/>
</dbReference>
<dbReference type="AlphaFoldDB" id="A0A7R9AWE7"/>
<sequence length="437" mass="46797">MKRGGESKELPNLAEALRLVIRPSPSLSQSYHVGDSDHATTPWRTQHGQAVELNTTSALANYATEAVSGNRCRGSHMQIAEIPYKTDESSVYQSSRRTFVLLGLVTFTLAVQPFKDAPLPAKPPPPPPVIRFGPVGQRLHVSSRVIRQTQNDLPLVVPLDVYEPPTPPNKAYGLPPPLPPKTYGPPPPPPLKTYGPPPPPPYKAYGPPPPPPTPPPKIYGPPPLPPKAYGPPPPPPPPPPPKAYGPPPPPPPPPPPKIYGPPPPPPPKAYGTPLPPLPSPPPKAYGPPPTPPPKAYGPPPQAYKAPQSQLFFESFDRNFPKNIFPSKNVGFLNEGIFSANVSCSAKAQLVYTSSALPEMFGMGEPIKSQTQLSQTSAYAPASMAVVGLVTRIVFLTLPYDSHFEGGLVERIVYLSLSSDSHYEGRAGCQDSVPDSSL</sequence>
<name>A0A7R9AWE7_TIMSH</name>
<feature type="compositionally biased region" description="Pro residues" evidence="1">
    <location>
        <begin position="167"/>
        <end position="301"/>
    </location>
</feature>
<protein>
    <submittedName>
        <fullName evidence="2">Uncharacterized protein</fullName>
    </submittedName>
</protein>
<dbReference type="PRINTS" id="PR01217">
    <property type="entry name" value="PRICHEXTENSN"/>
</dbReference>
<evidence type="ECO:0000256" key="1">
    <source>
        <dbReference type="SAM" id="MobiDB-lite"/>
    </source>
</evidence>
<gene>
    <name evidence="2" type="ORF">TSIB3V08_LOCUS5988</name>
</gene>